<feature type="domain" description="DUF1540" evidence="1">
    <location>
        <begin position="64"/>
        <end position="103"/>
    </location>
</feature>
<accession>A0A926IFT4</accession>
<dbReference type="Proteomes" id="UP000655830">
    <property type="component" value="Unassembled WGS sequence"/>
</dbReference>
<organism evidence="2 3">
    <name type="scientific">Zhenhengia yiwuensis</name>
    <dbReference type="NCBI Taxonomy" id="2763666"/>
    <lineage>
        <taxon>Bacteria</taxon>
        <taxon>Bacillati</taxon>
        <taxon>Bacillota</taxon>
        <taxon>Clostridia</taxon>
        <taxon>Lachnospirales</taxon>
        <taxon>Lachnospiraceae</taxon>
        <taxon>Zhenhengia</taxon>
    </lineage>
</organism>
<name>A0A926IFT4_9FIRM</name>
<dbReference type="InterPro" id="IPR011437">
    <property type="entry name" value="DUF1540"/>
</dbReference>
<protein>
    <submittedName>
        <fullName evidence="2">DUF1540 domain-containing protein</fullName>
    </submittedName>
</protein>
<comment type="caution">
    <text evidence="2">The sequence shown here is derived from an EMBL/GenBank/DDBJ whole genome shotgun (WGS) entry which is preliminary data.</text>
</comment>
<dbReference type="AlphaFoldDB" id="A0A926IFT4"/>
<evidence type="ECO:0000259" key="1">
    <source>
        <dbReference type="Pfam" id="PF07561"/>
    </source>
</evidence>
<keyword evidence="3" id="KW-1185">Reference proteome</keyword>
<proteinExistence type="predicted"/>
<evidence type="ECO:0000313" key="3">
    <source>
        <dbReference type="Proteomes" id="UP000655830"/>
    </source>
</evidence>
<dbReference type="EMBL" id="JACRSY010000030">
    <property type="protein sequence ID" value="MBC8580881.1"/>
    <property type="molecule type" value="Genomic_DNA"/>
</dbReference>
<gene>
    <name evidence="2" type="ORF">H8718_15285</name>
</gene>
<reference evidence="2" key="1">
    <citation type="submission" date="2020-08" db="EMBL/GenBank/DDBJ databases">
        <title>Genome public.</title>
        <authorList>
            <person name="Liu C."/>
            <person name="Sun Q."/>
        </authorList>
    </citation>
    <scope>NUCLEOTIDE SEQUENCE</scope>
    <source>
        <strain evidence="2">NSJ-12</strain>
    </source>
</reference>
<feature type="domain" description="DUF1540" evidence="1">
    <location>
        <begin position="4"/>
        <end position="42"/>
    </location>
</feature>
<dbReference type="Pfam" id="PF07561">
    <property type="entry name" value="DUF1540"/>
    <property type="match status" value="2"/>
</dbReference>
<evidence type="ECO:0000313" key="2">
    <source>
        <dbReference type="EMBL" id="MBC8580881.1"/>
    </source>
</evidence>
<dbReference type="RefSeq" id="WP_177672102.1">
    <property type="nucleotide sequence ID" value="NZ_JACRSY010000030.1"/>
</dbReference>
<sequence length="106" mass="11457">MTKVHCSVTNCSYNNDRVCYAQRVAIGGQGAVEDEATCCGTFLNQDVYSNLAEHTEYKSPCLSVTCSVATCTYHADHQCTLNSIDVDGSGHAAIYIETCCSSFKPQ</sequence>